<dbReference type="InterPro" id="IPR019878">
    <property type="entry name" value="DapC_beta/gammaproteobac"/>
</dbReference>
<comment type="caution">
    <text evidence="5">The sequence shown here is derived from an EMBL/GenBank/DDBJ whole genome shotgun (WGS) entry which is preliminary data.</text>
</comment>
<sequence length="416" mass="45917">MNPGLKDLQKYPFEKLALLKAGVEPNAAYKDSPINISIGEPKHEAPAFVLEKLSASLGGLSIYPLTAGSDDLRESIAAWLSMRFKLGESISPAKHILPVNGTREALFAAAQCFVQPGNESLVLMPNPFYQIYEGAAILAGSRPHYIPVKKETMLPDFDQVEEATWKAASFMYICTPGNPTGAVMREEMLVALIEKALKYNFVLASDECYSELYFDENNPPCGILQAAKAMGNDAFKNCLAFHSLSKRSSLPGMRSGFVAGDSALIETFRLYRTYQGGAMPPPIQAASAAAWRDEVHVKENRDLYRLKFEQCTAILKQNKKIDATIPDGAFYLWLATSASKAENDEVFARELFREKNITVLPGSYLGRKQALESKQAMESKQAPKVESNPGANYVRIALVAKPDECAEAMKRIVDFY</sequence>
<dbReference type="PANTHER" id="PTHR42832">
    <property type="entry name" value="AMINO ACID AMINOTRANSFERASE"/>
    <property type="match status" value="1"/>
</dbReference>
<dbReference type="AlphaFoldDB" id="A0A8J7P9E9"/>
<dbReference type="PANTHER" id="PTHR42832:SF3">
    <property type="entry name" value="L-GLUTAMINE--4-(METHYLSULFANYL)-2-OXOBUTANOATE AMINOTRANSFERASE"/>
    <property type="match status" value="1"/>
</dbReference>
<dbReference type="Pfam" id="PF00155">
    <property type="entry name" value="Aminotran_1_2"/>
    <property type="match status" value="1"/>
</dbReference>
<accession>A0A8J7P9E9</accession>
<dbReference type="InterPro" id="IPR015421">
    <property type="entry name" value="PyrdxlP-dep_Trfase_major"/>
</dbReference>
<organism evidence="5 6">
    <name type="scientific">Candidatus Obscuribacter phosphatis</name>
    <dbReference type="NCBI Taxonomy" id="1906157"/>
    <lineage>
        <taxon>Bacteria</taxon>
        <taxon>Bacillati</taxon>
        <taxon>Candidatus Melainabacteria</taxon>
        <taxon>Candidatus Obscuribacterales</taxon>
        <taxon>Candidatus Obscuribacteraceae</taxon>
        <taxon>Candidatus Obscuribacter</taxon>
    </lineage>
</organism>
<evidence type="ECO:0000256" key="3">
    <source>
        <dbReference type="ARBA" id="ARBA00022679"/>
    </source>
</evidence>
<dbReference type="GO" id="GO:0030170">
    <property type="term" value="F:pyridoxal phosphate binding"/>
    <property type="evidence" value="ECO:0007669"/>
    <property type="project" value="InterPro"/>
</dbReference>
<dbReference type="InterPro" id="IPR015424">
    <property type="entry name" value="PyrdxlP-dep_Trfase"/>
</dbReference>
<dbReference type="GO" id="GO:0009089">
    <property type="term" value="P:lysine biosynthetic process via diaminopimelate"/>
    <property type="evidence" value="ECO:0007669"/>
    <property type="project" value="InterPro"/>
</dbReference>
<evidence type="ECO:0000256" key="2">
    <source>
        <dbReference type="ARBA" id="ARBA00022576"/>
    </source>
</evidence>
<feature type="domain" description="Aminotransferase class I/classII large" evidence="4">
    <location>
        <begin position="34"/>
        <end position="367"/>
    </location>
</feature>
<dbReference type="Gene3D" id="3.90.1150.10">
    <property type="entry name" value="Aspartate Aminotransferase, domain 1"/>
    <property type="match status" value="1"/>
</dbReference>
<dbReference type="SUPFAM" id="SSF53383">
    <property type="entry name" value="PLP-dependent transferases"/>
    <property type="match status" value="1"/>
</dbReference>
<dbReference type="InterPro" id="IPR004839">
    <property type="entry name" value="Aminotransferase_I/II_large"/>
</dbReference>
<dbReference type="EMBL" id="JAFLCK010000030">
    <property type="protein sequence ID" value="MBN8662059.1"/>
    <property type="molecule type" value="Genomic_DNA"/>
</dbReference>
<evidence type="ECO:0000256" key="1">
    <source>
        <dbReference type="ARBA" id="ARBA00001933"/>
    </source>
</evidence>
<keyword evidence="3 5" id="KW-0808">Transferase</keyword>
<dbReference type="CDD" id="cd00609">
    <property type="entry name" value="AAT_like"/>
    <property type="match status" value="1"/>
</dbReference>
<proteinExistence type="predicted"/>
<gene>
    <name evidence="5" type="primary">dapC</name>
    <name evidence="5" type="ORF">J0M35_16955</name>
</gene>
<reference evidence="5" key="1">
    <citation type="submission" date="2021-02" db="EMBL/GenBank/DDBJ databases">
        <title>Genome-Resolved Metagenomics of a Microbial Community Performing Photosynthetic Biological Nutrient Removal.</title>
        <authorList>
            <person name="Mcdaniel E.A."/>
        </authorList>
    </citation>
    <scope>NUCLEOTIDE SEQUENCE</scope>
    <source>
        <strain evidence="5">UWPOB_OBS1</strain>
    </source>
</reference>
<dbReference type="EC" id="2.6.1.17" evidence="5"/>
<protein>
    <submittedName>
        <fullName evidence="5">Succinyldiaminopimelate transaminase</fullName>
        <ecNumber evidence="5">2.6.1.17</ecNumber>
    </submittedName>
</protein>
<name>A0A8J7P9E9_9BACT</name>
<keyword evidence="2 5" id="KW-0032">Aminotransferase</keyword>
<dbReference type="GO" id="GO:0009016">
    <property type="term" value="F:succinyldiaminopimelate transaminase activity"/>
    <property type="evidence" value="ECO:0007669"/>
    <property type="project" value="UniProtKB-EC"/>
</dbReference>
<dbReference type="InterPro" id="IPR050881">
    <property type="entry name" value="LL-DAP_aminotransferase"/>
</dbReference>
<dbReference type="Gene3D" id="3.40.640.10">
    <property type="entry name" value="Type I PLP-dependent aspartate aminotransferase-like (Major domain)"/>
    <property type="match status" value="1"/>
</dbReference>
<evidence type="ECO:0000259" key="4">
    <source>
        <dbReference type="Pfam" id="PF00155"/>
    </source>
</evidence>
<evidence type="ECO:0000313" key="6">
    <source>
        <dbReference type="Proteomes" id="UP000664277"/>
    </source>
</evidence>
<dbReference type="InterPro" id="IPR015422">
    <property type="entry name" value="PyrdxlP-dep_Trfase_small"/>
</dbReference>
<dbReference type="NCBIfam" id="TIGR03538">
    <property type="entry name" value="DapC_gpp"/>
    <property type="match status" value="1"/>
</dbReference>
<evidence type="ECO:0000313" key="5">
    <source>
        <dbReference type="EMBL" id="MBN8662059.1"/>
    </source>
</evidence>
<comment type="cofactor">
    <cofactor evidence="1">
        <name>pyridoxal 5'-phosphate</name>
        <dbReference type="ChEBI" id="CHEBI:597326"/>
    </cofactor>
</comment>
<dbReference type="Proteomes" id="UP000664277">
    <property type="component" value="Unassembled WGS sequence"/>
</dbReference>